<keyword evidence="4" id="KW-1015">Disulfide bond</keyword>
<dbReference type="Pfam" id="PF02630">
    <property type="entry name" value="SCO1-SenC"/>
    <property type="match status" value="1"/>
</dbReference>
<keyword evidence="3" id="KW-0479">Metal-binding</keyword>
<dbReference type="Gene3D" id="3.40.30.10">
    <property type="entry name" value="Glutaredoxin"/>
    <property type="match status" value="1"/>
</dbReference>
<evidence type="ECO:0000256" key="2">
    <source>
        <dbReference type="ARBA" id="ARBA00023008"/>
    </source>
</evidence>
<proteinExistence type="inferred from homology"/>
<organism evidence="6 7">
    <name type="scientific">Pollutimonas nitritireducens</name>
    <dbReference type="NCBI Taxonomy" id="2045209"/>
    <lineage>
        <taxon>Bacteria</taxon>
        <taxon>Pseudomonadati</taxon>
        <taxon>Pseudomonadota</taxon>
        <taxon>Betaproteobacteria</taxon>
        <taxon>Burkholderiales</taxon>
        <taxon>Alcaligenaceae</taxon>
        <taxon>Pollutimonas</taxon>
    </lineage>
</organism>
<evidence type="ECO:0000313" key="7">
    <source>
        <dbReference type="Proteomes" id="UP000234328"/>
    </source>
</evidence>
<dbReference type="AlphaFoldDB" id="A0A2N4UCH7"/>
<dbReference type="Proteomes" id="UP000234328">
    <property type="component" value="Unassembled WGS sequence"/>
</dbReference>
<accession>A0A2N4UCH7</accession>
<keyword evidence="7" id="KW-1185">Reference proteome</keyword>
<comment type="similarity">
    <text evidence="1">Belongs to the SCO1/2 family.</text>
</comment>
<name>A0A2N4UCH7_9BURK</name>
<keyword evidence="2 3" id="KW-0186">Copper</keyword>
<evidence type="ECO:0000256" key="3">
    <source>
        <dbReference type="PIRSR" id="PIRSR603782-1"/>
    </source>
</evidence>
<feature type="binding site" evidence="3">
    <location>
        <position position="80"/>
    </location>
    <ligand>
        <name>Cu cation</name>
        <dbReference type="ChEBI" id="CHEBI:23378"/>
    </ligand>
</feature>
<evidence type="ECO:0000313" key="6">
    <source>
        <dbReference type="EMBL" id="PLC52703.1"/>
    </source>
</evidence>
<reference evidence="6 7" key="1">
    <citation type="submission" date="2017-10" db="EMBL/GenBank/DDBJ databases">
        <title>Two draft genome sequences of Pusillimonas sp. strains isolated from a nitrate- and radionuclide-contaminated groundwater in Russia.</title>
        <authorList>
            <person name="Grouzdev D.S."/>
            <person name="Tourova T.P."/>
            <person name="Goeva M.A."/>
            <person name="Babich T.L."/>
            <person name="Sokolova D.S."/>
            <person name="Abdullin R."/>
            <person name="Poltaraus A.B."/>
            <person name="Toshchakov S.V."/>
            <person name="Nazina T.N."/>
        </authorList>
    </citation>
    <scope>NUCLEOTIDE SEQUENCE [LARGE SCALE GENOMIC DNA]</scope>
    <source>
        <strain evidence="6 7">JR1/69-2-13</strain>
    </source>
</reference>
<feature type="binding site" evidence="3">
    <location>
        <position position="84"/>
    </location>
    <ligand>
        <name>Cu cation</name>
        <dbReference type="ChEBI" id="CHEBI:23378"/>
    </ligand>
</feature>
<evidence type="ECO:0000256" key="4">
    <source>
        <dbReference type="PIRSR" id="PIRSR603782-2"/>
    </source>
</evidence>
<dbReference type="GO" id="GO:0046872">
    <property type="term" value="F:metal ion binding"/>
    <property type="evidence" value="ECO:0007669"/>
    <property type="project" value="UniProtKB-KW"/>
</dbReference>
<dbReference type="RefSeq" id="WP_102071160.1">
    <property type="nucleotide sequence ID" value="NZ_PDNV01000011.1"/>
</dbReference>
<dbReference type="EMBL" id="PDNV01000011">
    <property type="protein sequence ID" value="PLC52703.1"/>
    <property type="molecule type" value="Genomic_DNA"/>
</dbReference>
<gene>
    <name evidence="6" type="ORF">CR155_16615</name>
</gene>
<feature type="binding site" evidence="3">
    <location>
        <position position="169"/>
    </location>
    <ligand>
        <name>Cu cation</name>
        <dbReference type="ChEBI" id="CHEBI:23378"/>
    </ligand>
</feature>
<comment type="caution">
    <text evidence="6">The sequence shown here is derived from an EMBL/GenBank/DDBJ whole genome shotgun (WGS) entry which is preliminary data.</text>
</comment>
<dbReference type="InterPro" id="IPR003782">
    <property type="entry name" value="SCO1/SenC"/>
</dbReference>
<protein>
    <submittedName>
        <fullName evidence="6">SCO family protein</fullName>
    </submittedName>
</protein>
<feature type="disulfide bond" description="Redox-active" evidence="4">
    <location>
        <begin position="80"/>
        <end position="84"/>
    </location>
</feature>
<dbReference type="SUPFAM" id="SSF52833">
    <property type="entry name" value="Thioredoxin-like"/>
    <property type="match status" value="1"/>
</dbReference>
<sequence>MRLLSAILVVCVLGLGAIHRQTDGFTILTTEAARRADILRSPRAIPDATLRLSSGATTSLLHDLRSDGRIAIVNFMYTQCFSVCLAMGTQLQQLQDAIQRRGLGEKVRLLSLSFDGADTAGLLRQYEQGMRSDPAVWQSMAIEKSAQRQALLNAFGIVVVPAPLGQYEHNAAFHILTPEGRLVRVMDLDNTESLLEHAVIRAGAGDPNE</sequence>
<dbReference type="InterPro" id="IPR013766">
    <property type="entry name" value="Thioredoxin_domain"/>
</dbReference>
<evidence type="ECO:0000256" key="1">
    <source>
        <dbReference type="ARBA" id="ARBA00010996"/>
    </source>
</evidence>
<dbReference type="PROSITE" id="PS51352">
    <property type="entry name" value="THIOREDOXIN_2"/>
    <property type="match status" value="1"/>
</dbReference>
<evidence type="ECO:0000259" key="5">
    <source>
        <dbReference type="PROSITE" id="PS51352"/>
    </source>
</evidence>
<dbReference type="InterPro" id="IPR036249">
    <property type="entry name" value="Thioredoxin-like_sf"/>
</dbReference>
<feature type="domain" description="Thioredoxin" evidence="5">
    <location>
        <begin position="39"/>
        <end position="204"/>
    </location>
</feature>
<dbReference type="OrthoDB" id="8550465at2"/>
<dbReference type="CDD" id="cd02968">
    <property type="entry name" value="SCO"/>
    <property type="match status" value="1"/>
</dbReference>